<proteinExistence type="predicted"/>
<evidence type="ECO:0000313" key="3">
    <source>
        <dbReference type="Proteomes" id="UP000091979"/>
    </source>
</evidence>
<name>A0A1B7XA51_9BACT</name>
<accession>A0A1B7XA51</accession>
<feature type="compositionally biased region" description="Polar residues" evidence="1">
    <location>
        <begin position="70"/>
        <end position="84"/>
    </location>
</feature>
<evidence type="ECO:0000256" key="1">
    <source>
        <dbReference type="SAM" id="MobiDB-lite"/>
    </source>
</evidence>
<dbReference type="EMBL" id="JXMS01000028">
    <property type="protein sequence ID" value="OBQ46217.1"/>
    <property type="molecule type" value="Genomic_DNA"/>
</dbReference>
<organism evidence="2 3">
    <name type="scientific">Halodesulfovibrio spirochaetisodalis</name>
    <dbReference type="NCBI Taxonomy" id="1560234"/>
    <lineage>
        <taxon>Bacteria</taxon>
        <taxon>Pseudomonadati</taxon>
        <taxon>Thermodesulfobacteriota</taxon>
        <taxon>Desulfovibrionia</taxon>
        <taxon>Desulfovibrionales</taxon>
        <taxon>Desulfovibrionaceae</taxon>
        <taxon>Halodesulfovibrio</taxon>
    </lineage>
</organism>
<comment type="caution">
    <text evidence="2">The sequence shown here is derived from an EMBL/GenBank/DDBJ whole genome shotgun (WGS) entry which is preliminary data.</text>
</comment>
<keyword evidence="3" id="KW-1185">Reference proteome</keyword>
<feature type="compositionally biased region" description="Basic and acidic residues" evidence="1">
    <location>
        <begin position="35"/>
        <end position="53"/>
    </location>
</feature>
<sequence>MGGGAKKVLKRVVDPGGLIFKEEPKSAADAGYSAERQKEERAIEEKKAEERKKSSFNKGRSGTLMGGSVGSSDSLKTAQLTGSAETKKKNKFGE</sequence>
<dbReference type="RefSeq" id="WP_066857317.1">
    <property type="nucleotide sequence ID" value="NZ_JXMS01000028.1"/>
</dbReference>
<dbReference type="Proteomes" id="UP000091979">
    <property type="component" value="Unassembled WGS sequence"/>
</dbReference>
<dbReference type="PATRIC" id="fig|1560234.3.peg.1821"/>
<reference evidence="2 3" key="1">
    <citation type="submission" date="2015-01" db="EMBL/GenBank/DDBJ databases">
        <title>Desulfovibrio sp. JC271 draft genome sequence.</title>
        <authorList>
            <person name="Shivani Y."/>
            <person name="Subhash Y."/>
            <person name="Sasikala C."/>
            <person name="Ramana C.V."/>
        </authorList>
    </citation>
    <scope>NUCLEOTIDE SEQUENCE [LARGE SCALE GENOMIC DNA]</scope>
    <source>
        <strain evidence="2 3">JC271</strain>
    </source>
</reference>
<gene>
    <name evidence="2" type="ORF">SP90_13535</name>
</gene>
<dbReference type="STRING" id="1560234.SP90_13535"/>
<feature type="compositionally biased region" description="Basic and acidic residues" evidence="1">
    <location>
        <begin position="85"/>
        <end position="94"/>
    </location>
</feature>
<dbReference type="AlphaFoldDB" id="A0A1B7XA51"/>
<protein>
    <submittedName>
        <fullName evidence="2">Uncharacterized protein</fullName>
    </submittedName>
</protein>
<feature type="region of interest" description="Disordered" evidence="1">
    <location>
        <begin position="1"/>
        <end position="94"/>
    </location>
</feature>
<evidence type="ECO:0000313" key="2">
    <source>
        <dbReference type="EMBL" id="OBQ46217.1"/>
    </source>
</evidence>